<accession>A0A1W1VW26</accession>
<sequence>MMTLPPSATRRGHDATPCALDFAQILYIRQEARHRAQTYLEELQTHLQEVLEQRGYRDVRVQQPDAPLSTQDVASMSSLQIRMKLPLEGLESPEFEVHLPLTVTYGGKLVVQGAQVNNFTVPEPFTHPLGTDIAEVAEMLVQGFSERYMEYLLQSAGRAPLPALQNA</sequence>
<keyword evidence="2" id="KW-1185">Reference proteome</keyword>
<evidence type="ECO:0000313" key="2">
    <source>
        <dbReference type="Proteomes" id="UP000192582"/>
    </source>
</evidence>
<dbReference type="Proteomes" id="UP000192582">
    <property type="component" value="Unassembled WGS sequence"/>
</dbReference>
<dbReference type="AlphaFoldDB" id="A0A1W1VW26"/>
<proteinExistence type="predicted"/>
<organism evidence="1 2">
    <name type="scientific">Deinococcus hopiensis KR-140</name>
    <dbReference type="NCBI Taxonomy" id="695939"/>
    <lineage>
        <taxon>Bacteria</taxon>
        <taxon>Thermotogati</taxon>
        <taxon>Deinococcota</taxon>
        <taxon>Deinococci</taxon>
        <taxon>Deinococcales</taxon>
        <taxon>Deinococcaceae</taxon>
        <taxon>Deinococcus</taxon>
    </lineage>
</organism>
<protein>
    <submittedName>
        <fullName evidence="1">Uncharacterized protein</fullName>
    </submittedName>
</protein>
<name>A0A1W1VW26_9DEIO</name>
<gene>
    <name evidence="1" type="ORF">SAMN00790413_06029</name>
</gene>
<evidence type="ECO:0000313" key="1">
    <source>
        <dbReference type="EMBL" id="SMB97536.1"/>
    </source>
</evidence>
<reference evidence="1 2" key="1">
    <citation type="submission" date="2017-04" db="EMBL/GenBank/DDBJ databases">
        <authorList>
            <person name="Afonso C.L."/>
            <person name="Miller P.J."/>
            <person name="Scott M.A."/>
            <person name="Spackman E."/>
            <person name="Goraichik I."/>
            <person name="Dimitrov K.M."/>
            <person name="Suarez D.L."/>
            <person name="Swayne D.E."/>
        </authorList>
    </citation>
    <scope>NUCLEOTIDE SEQUENCE [LARGE SCALE GENOMIC DNA]</scope>
    <source>
        <strain evidence="1 2">KR-140</strain>
    </source>
</reference>
<dbReference type="STRING" id="695939.SAMN00790413_06029"/>
<dbReference type="EMBL" id="FWWU01000011">
    <property type="protein sequence ID" value="SMB97536.1"/>
    <property type="molecule type" value="Genomic_DNA"/>
</dbReference>